<keyword evidence="1" id="KW-0812">Transmembrane</keyword>
<evidence type="ECO:0000313" key="3">
    <source>
        <dbReference type="Proteomes" id="UP001597042"/>
    </source>
</evidence>
<dbReference type="RefSeq" id="WP_378751067.1">
    <property type="nucleotide sequence ID" value="NZ_JBHSSV010000004.1"/>
</dbReference>
<dbReference type="Proteomes" id="UP001597042">
    <property type="component" value="Unassembled WGS sequence"/>
</dbReference>
<keyword evidence="3" id="KW-1185">Reference proteome</keyword>
<protein>
    <submittedName>
        <fullName evidence="2">Uncharacterized protein</fullName>
    </submittedName>
</protein>
<comment type="caution">
    <text evidence="2">The sequence shown here is derived from an EMBL/GenBank/DDBJ whole genome shotgun (WGS) entry which is preliminary data.</text>
</comment>
<keyword evidence="1" id="KW-1133">Transmembrane helix</keyword>
<evidence type="ECO:0000313" key="2">
    <source>
        <dbReference type="EMBL" id="MFD0780727.1"/>
    </source>
</evidence>
<accession>A0ABW2ZQ22</accession>
<proteinExistence type="predicted"/>
<keyword evidence="1" id="KW-0472">Membrane</keyword>
<gene>
    <name evidence="2" type="ORF">ACFQZV_05360</name>
</gene>
<evidence type="ECO:0000256" key="1">
    <source>
        <dbReference type="SAM" id="Phobius"/>
    </source>
</evidence>
<organism evidence="2 3">
    <name type="scientific">Microbacterium koreense</name>
    <dbReference type="NCBI Taxonomy" id="323761"/>
    <lineage>
        <taxon>Bacteria</taxon>
        <taxon>Bacillati</taxon>
        <taxon>Actinomycetota</taxon>
        <taxon>Actinomycetes</taxon>
        <taxon>Micrococcales</taxon>
        <taxon>Microbacteriaceae</taxon>
        <taxon>Microbacterium</taxon>
    </lineage>
</organism>
<feature type="transmembrane region" description="Helical" evidence="1">
    <location>
        <begin position="497"/>
        <end position="519"/>
    </location>
</feature>
<sequence>MFTVIFLSKSAKAIFDKSKTFFDPFRERGDIAFCEWNESDRALTSLQALPQLKEIIRGKSAWRAVVVDHATPDHHDHARDPENPFDFVDNTRSQLALTDSPHALVRIAHQLLGYPALTAREFIPIVSYLESDGTRVESAEGDNYHEVLSALGRTKSDVRVEFREQPYTEEEMRRHAELRERYRMKEVHPDEVIFISTRSRLDADEAAALHRAWLTETEQHASRFVERNDYPAATRFAVYDLLNPENSGYEQDELRFWLSVLTVAVNALPPSSFQAERVYELGVEFSEPLLGDLLNQHMSRLASLREHLDGLISRPERPPETDVAELLREEVIRVDFESIGGADIAVSTGGYGLASDSPRSESARWAADFDHVQVNATQFVRRPRRVLARAVDTARESSRRYFHDVHVLTDIDRDEIEDELSKRVRSLTEPATAEILDRQRLTTMLEEQNATVRRHISERMSLRTIGVASVLVIAVWFGALTPYMLQAFGRNAEVATWSVFVVATVIVLLAMAGLAALWWMRRRLIALLRDVNRTLRAFVAGVNNGATAFGQYLSGLTTYMHARATLINSGRIQELERLRKRRYLAVRRDVVSAFDAEKRIMTSLGEPLNVRRVASGLAQFDVDDQRELASFFRFPTGNRNAAFNDSGEHVLAPYDFITRLRLERVRLFEHDHLAPDPAEQM</sequence>
<name>A0ABW2ZQ22_9MICO</name>
<reference evidence="3" key="1">
    <citation type="journal article" date="2019" name="Int. J. Syst. Evol. Microbiol.">
        <title>The Global Catalogue of Microorganisms (GCM) 10K type strain sequencing project: providing services to taxonomists for standard genome sequencing and annotation.</title>
        <authorList>
            <consortium name="The Broad Institute Genomics Platform"/>
            <consortium name="The Broad Institute Genome Sequencing Center for Infectious Disease"/>
            <person name="Wu L."/>
            <person name="Ma J."/>
        </authorList>
    </citation>
    <scope>NUCLEOTIDE SEQUENCE [LARGE SCALE GENOMIC DNA]</scope>
    <source>
        <strain evidence="3">CCUG 50754</strain>
    </source>
</reference>
<feature type="transmembrane region" description="Helical" evidence="1">
    <location>
        <begin position="462"/>
        <end position="485"/>
    </location>
</feature>
<dbReference type="EMBL" id="JBHTIM010000001">
    <property type="protein sequence ID" value="MFD0780727.1"/>
    <property type="molecule type" value="Genomic_DNA"/>
</dbReference>